<sequence>MSLYIARRLFLLIATLILLSWVSFSLCYYTPHAPLEGATLSDAYLFWLKGMLHFDFGISSINGQPVSEQLLEVFPATLELCLFAGILATLVGLPLGIIAAINRHKWQDKVISGFALVGFSLPVFWLALLLTMLFSLTLGWLPVSGRIDLLYPAPAITGSALVDAWLSHSPHRHAMLISVLRHLVLPVVTLSIVPMTELIRLMRDSTLETINQSYIKAAFIRGLSRFTVVRRHVIHNALPPIVPQLGLQFSTLLTLAMITEAVFNWPGIGRWLIMAVRQADYNAISAGVMTLGSLVILINMLADIFGAIIDPLKHKEWYANR</sequence>
<keyword evidence="4" id="KW-0997">Cell inner membrane</keyword>
<name>A0ABS5T3R2_9GAMM</name>
<keyword evidence="12" id="KW-1185">Reference proteome</keyword>
<dbReference type="EMBL" id="JABBFO010000002">
    <property type="protein sequence ID" value="MBT0726378.1"/>
    <property type="molecule type" value="Genomic_DNA"/>
</dbReference>
<protein>
    <submittedName>
        <fullName evidence="11">Peptide ABC transporter permease SapB</fullName>
    </submittedName>
</protein>
<evidence type="ECO:0000259" key="10">
    <source>
        <dbReference type="PROSITE" id="PS50928"/>
    </source>
</evidence>
<evidence type="ECO:0000256" key="9">
    <source>
        <dbReference type="RuleBase" id="RU363032"/>
    </source>
</evidence>
<dbReference type="InterPro" id="IPR035906">
    <property type="entry name" value="MetI-like_sf"/>
</dbReference>
<feature type="domain" description="ABC transmembrane type-1" evidence="10">
    <location>
        <begin position="74"/>
        <end position="302"/>
    </location>
</feature>
<dbReference type="Gene3D" id="1.10.3720.10">
    <property type="entry name" value="MetI-like"/>
    <property type="match status" value="1"/>
</dbReference>
<evidence type="ECO:0000256" key="1">
    <source>
        <dbReference type="ARBA" id="ARBA00004429"/>
    </source>
</evidence>
<proteinExistence type="inferred from homology"/>
<evidence type="ECO:0000313" key="11">
    <source>
        <dbReference type="EMBL" id="MBT0726378.1"/>
    </source>
</evidence>
<dbReference type="CDD" id="cd06261">
    <property type="entry name" value="TM_PBP2"/>
    <property type="match status" value="1"/>
</dbReference>
<evidence type="ECO:0000256" key="2">
    <source>
        <dbReference type="ARBA" id="ARBA00022448"/>
    </source>
</evidence>
<feature type="transmembrane region" description="Helical" evidence="9">
    <location>
        <begin position="113"/>
        <end position="143"/>
    </location>
</feature>
<comment type="similarity">
    <text evidence="8">Belongs to the binding-protein-dependent transport system permease family. OppBC subfamily.</text>
</comment>
<dbReference type="PANTHER" id="PTHR43163">
    <property type="entry name" value="DIPEPTIDE TRANSPORT SYSTEM PERMEASE PROTEIN DPPB-RELATED"/>
    <property type="match status" value="1"/>
</dbReference>
<evidence type="ECO:0000313" key="12">
    <source>
        <dbReference type="Proteomes" id="UP000786875"/>
    </source>
</evidence>
<feature type="transmembrane region" description="Helical" evidence="9">
    <location>
        <begin position="286"/>
        <end position="309"/>
    </location>
</feature>
<feature type="transmembrane region" description="Helical" evidence="9">
    <location>
        <begin position="76"/>
        <end position="101"/>
    </location>
</feature>
<dbReference type="RefSeq" id="WP_214212207.1">
    <property type="nucleotide sequence ID" value="NZ_JABBFO010000002.1"/>
</dbReference>
<evidence type="ECO:0000256" key="7">
    <source>
        <dbReference type="ARBA" id="ARBA00023136"/>
    </source>
</evidence>
<keyword evidence="3" id="KW-1003">Cell membrane</keyword>
<evidence type="ECO:0000256" key="8">
    <source>
        <dbReference type="ARBA" id="ARBA00024202"/>
    </source>
</evidence>
<comment type="subcellular location">
    <subcellularLocation>
        <location evidence="1">Cell inner membrane</location>
        <topology evidence="1">Multi-pass membrane protein</topology>
    </subcellularLocation>
    <subcellularLocation>
        <location evidence="9">Cell membrane</location>
        <topology evidence="9">Multi-pass membrane protein</topology>
    </subcellularLocation>
</comment>
<gene>
    <name evidence="11" type="primary">sapB</name>
    <name evidence="11" type="ORF">HGT73_03115</name>
</gene>
<feature type="transmembrane region" description="Helical" evidence="9">
    <location>
        <begin position="245"/>
        <end position="265"/>
    </location>
</feature>
<evidence type="ECO:0000256" key="6">
    <source>
        <dbReference type="ARBA" id="ARBA00022989"/>
    </source>
</evidence>
<reference evidence="11 12" key="1">
    <citation type="submission" date="2020-04" db="EMBL/GenBank/DDBJ databases">
        <title>Genome sequencing of Rosenbergiella species.</title>
        <authorList>
            <person name="Alvarez-Perez S."/>
            <person name="Lievens B."/>
        </authorList>
    </citation>
    <scope>NUCLEOTIDE SEQUENCE [LARGE SCALE GENOMIC DNA]</scope>
    <source>
        <strain evidence="11 12">CdVSA20.1</strain>
    </source>
</reference>
<dbReference type="InterPro" id="IPR000515">
    <property type="entry name" value="MetI-like"/>
</dbReference>
<dbReference type="NCBIfam" id="NF011690">
    <property type="entry name" value="PRK15110.1"/>
    <property type="match status" value="1"/>
</dbReference>
<comment type="caution">
    <text evidence="11">The sequence shown here is derived from an EMBL/GenBank/DDBJ whole genome shotgun (WGS) entry which is preliminary data.</text>
</comment>
<evidence type="ECO:0000256" key="3">
    <source>
        <dbReference type="ARBA" id="ARBA00022475"/>
    </source>
</evidence>
<dbReference type="PROSITE" id="PS50928">
    <property type="entry name" value="ABC_TM1"/>
    <property type="match status" value="1"/>
</dbReference>
<keyword evidence="6 9" id="KW-1133">Transmembrane helix</keyword>
<evidence type="ECO:0000256" key="4">
    <source>
        <dbReference type="ARBA" id="ARBA00022519"/>
    </source>
</evidence>
<evidence type="ECO:0000256" key="5">
    <source>
        <dbReference type="ARBA" id="ARBA00022692"/>
    </source>
</evidence>
<keyword evidence="7 9" id="KW-0472">Membrane</keyword>
<organism evidence="11 12">
    <name type="scientific">Rosenbergiella australiborealis</name>
    <dbReference type="NCBI Taxonomy" id="1544696"/>
    <lineage>
        <taxon>Bacteria</taxon>
        <taxon>Pseudomonadati</taxon>
        <taxon>Pseudomonadota</taxon>
        <taxon>Gammaproteobacteria</taxon>
        <taxon>Enterobacterales</taxon>
        <taxon>Erwiniaceae</taxon>
        <taxon>Rosenbergiella</taxon>
    </lineage>
</organism>
<dbReference type="SUPFAM" id="SSF161098">
    <property type="entry name" value="MetI-like"/>
    <property type="match status" value="1"/>
</dbReference>
<dbReference type="Proteomes" id="UP000786875">
    <property type="component" value="Unassembled WGS sequence"/>
</dbReference>
<accession>A0ABS5T3R2</accession>
<keyword evidence="2 9" id="KW-0813">Transport</keyword>
<dbReference type="Pfam" id="PF00528">
    <property type="entry name" value="BPD_transp_1"/>
    <property type="match status" value="1"/>
</dbReference>
<keyword evidence="5 9" id="KW-0812">Transmembrane</keyword>
<dbReference type="PANTHER" id="PTHR43163:SF4">
    <property type="entry name" value="PUTRESCINE EXPORT SYSTEM PERMEASE PROTEIN SAPB"/>
    <property type="match status" value="1"/>
</dbReference>